<protein>
    <submittedName>
        <fullName evidence="1">Uncharacterized protein</fullName>
    </submittedName>
</protein>
<evidence type="ECO:0000313" key="1">
    <source>
        <dbReference type="EMBL" id="TLP74741.1"/>
    </source>
</evidence>
<dbReference type="EMBL" id="VASG01000003">
    <property type="protein sequence ID" value="TLP74741.1"/>
    <property type="molecule type" value="Genomic_DNA"/>
</dbReference>
<evidence type="ECO:0000313" key="2">
    <source>
        <dbReference type="Proteomes" id="UP000307510"/>
    </source>
</evidence>
<proteinExistence type="predicted"/>
<dbReference type="RefSeq" id="WP_138213838.1">
    <property type="nucleotide sequence ID" value="NZ_VASG01000003.1"/>
</dbReference>
<sequence>MHSLSSISSVSREHGLAANMATQKSPEVRARLRYKKPHKYLKSYQLPFVGSKDEFSWDFWRVPLIGGYDARDAGGYFAQMLMVYFRQNETEFADGNLLSSIVLDMMRKGRTASDKEWESLECQVYGFMAQLSVCLIGGANSHFMRGLDNVDLGILLQEANAALNRKPYYPDQE</sequence>
<comment type="caution">
    <text evidence="1">The sequence shown here is derived from an EMBL/GenBank/DDBJ whole genome shotgun (WGS) entry which is preliminary data.</text>
</comment>
<reference evidence="2" key="2">
    <citation type="submission" date="2019-06" db="EMBL/GenBank/DDBJ databases">
        <title>AzeR, a transcriptional regulator that responds to azelaic acid in Pseudomonas nitroreducens.</title>
        <authorList>
            <person name="Bez C."/>
            <person name="Javvadi S.G."/>
            <person name="Bertani I."/>
            <person name="Devescovi G."/>
            <person name="Studholme D.J."/>
            <person name="Geller A."/>
            <person name="Levy A."/>
            <person name="Venturi V."/>
        </authorList>
    </citation>
    <scope>NUCLEOTIDE SEQUENCE [LARGE SCALE GENOMIC DNA]</scope>
    <source>
        <strain evidence="2">DSM 9128</strain>
    </source>
</reference>
<name>A0A5R9A7X0_PSENT</name>
<organism evidence="1 2">
    <name type="scientific">Pseudomonas nitroreducens</name>
    <dbReference type="NCBI Taxonomy" id="46680"/>
    <lineage>
        <taxon>Bacteria</taxon>
        <taxon>Pseudomonadati</taxon>
        <taxon>Pseudomonadota</taxon>
        <taxon>Gammaproteobacteria</taxon>
        <taxon>Pseudomonadales</taxon>
        <taxon>Pseudomonadaceae</taxon>
        <taxon>Pseudomonas</taxon>
    </lineage>
</organism>
<reference evidence="1 2" key="1">
    <citation type="submission" date="2019-05" db="EMBL/GenBank/DDBJ databases">
        <authorList>
            <person name="Moore K."/>
            <person name="O'Neill P."/>
            <person name="Farbos A."/>
            <person name="Studholme D.J."/>
        </authorList>
    </citation>
    <scope>NUCLEOTIDE SEQUENCE [LARGE SCALE GENOMIC DNA]</scope>
    <source>
        <strain evidence="1 2">DSM 9128</strain>
    </source>
</reference>
<dbReference type="Proteomes" id="UP000307510">
    <property type="component" value="Unassembled WGS sequence"/>
</dbReference>
<dbReference type="AlphaFoldDB" id="A0A5R9A7X0"/>
<gene>
    <name evidence="1" type="ORF">FEA48_11035</name>
</gene>
<accession>A0A5R9A7X0</accession>